<feature type="compositionally biased region" description="Basic and acidic residues" evidence="1">
    <location>
        <begin position="607"/>
        <end position="898"/>
    </location>
</feature>
<feature type="compositionally biased region" description="Basic and acidic residues" evidence="1">
    <location>
        <begin position="25"/>
        <end position="51"/>
    </location>
</feature>
<feature type="compositionally biased region" description="Basic residues" evidence="1">
    <location>
        <begin position="1950"/>
        <end position="1960"/>
    </location>
</feature>
<feature type="compositionally biased region" description="Basic and acidic residues" evidence="1">
    <location>
        <begin position="346"/>
        <end position="356"/>
    </location>
</feature>
<feature type="region of interest" description="Disordered" evidence="1">
    <location>
        <begin position="19"/>
        <end position="51"/>
    </location>
</feature>
<dbReference type="Proteomes" id="UP001374579">
    <property type="component" value="Unassembled WGS sequence"/>
</dbReference>
<dbReference type="PANTHER" id="PTHR45979">
    <property type="entry name" value="PAP/OAS1 SUBSTRATE-BINDING DOMAIN SUPERFAMILY"/>
    <property type="match status" value="1"/>
</dbReference>
<reference evidence="2 3" key="1">
    <citation type="submission" date="2024-02" db="EMBL/GenBank/DDBJ databases">
        <title>Chromosome-scale genome assembly of the rough periwinkle Littorina saxatilis.</title>
        <authorList>
            <person name="De Jode A."/>
            <person name="Faria R."/>
            <person name="Formenti G."/>
            <person name="Sims Y."/>
            <person name="Smith T.P."/>
            <person name="Tracey A."/>
            <person name="Wood J.M.D."/>
            <person name="Zagrodzka Z.B."/>
            <person name="Johannesson K."/>
            <person name="Butlin R.K."/>
            <person name="Leder E.H."/>
        </authorList>
    </citation>
    <scope>NUCLEOTIDE SEQUENCE [LARGE SCALE GENOMIC DNA]</scope>
    <source>
        <strain evidence="2">Snail1</strain>
        <tissue evidence="2">Muscle</tissue>
    </source>
</reference>
<proteinExistence type="predicted"/>
<dbReference type="InterPro" id="IPR027417">
    <property type="entry name" value="P-loop_NTPase"/>
</dbReference>
<feature type="compositionally biased region" description="Basic and acidic residues" evidence="1">
    <location>
        <begin position="110"/>
        <end position="122"/>
    </location>
</feature>
<feature type="compositionally biased region" description="Basic and acidic residues" evidence="1">
    <location>
        <begin position="289"/>
        <end position="303"/>
    </location>
</feature>
<feature type="compositionally biased region" description="Basic and acidic residues" evidence="1">
    <location>
        <begin position="1801"/>
        <end position="1816"/>
    </location>
</feature>
<protein>
    <submittedName>
        <fullName evidence="2">Uncharacterized protein</fullName>
    </submittedName>
</protein>
<evidence type="ECO:0000313" key="3">
    <source>
        <dbReference type="Proteomes" id="UP001374579"/>
    </source>
</evidence>
<evidence type="ECO:0000256" key="1">
    <source>
        <dbReference type="SAM" id="MobiDB-lite"/>
    </source>
</evidence>
<dbReference type="PANTHER" id="PTHR45979:SF30">
    <property type="entry name" value="NUCLEOTIDYLTRANSFERASE"/>
    <property type="match status" value="1"/>
</dbReference>
<comment type="caution">
    <text evidence="2">The sequence shown here is derived from an EMBL/GenBank/DDBJ whole genome shotgun (WGS) entry which is preliminary data.</text>
</comment>
<feature type="compositionally biased region" description="Basic and acidic residues" evidence="1">
    <location>
        <begin position="1711"/>
        <end position="1724"/>
    </location>
</feature>
<accession>A0AAN9GA58</accession>
<dbReference type="InterPro" id="IPR058921">
    <property type="entry name" value="PAP/OAS1-rel"/>
</dbReference>
<feature type="compositionally biased region" description="Basic and acidic residues" evidence="1">
    <location>
        <begin position="2066"/>
        <end position="2084"/>
    </location>
</feature>
<feature type="region of interest" description="Disordered" evidence="1">
    <location>
        <begin position="992"/>
        <end position="1021"/>
    </location>
</feature>
<dbReference type="EMBL" id="JBAMIC010000011">
    <property type="protein sequence ID" value="KAK7100622.1"/>
    <property type="molecule type" value="Genomic_DNA"/>
</dbReference>
<feature type="compositionally biased region" description="Polar residues" evidence="1">
    <location>
        <begin position="1726"/>
        <end position="1735"/>
    </location>
</feature>
<feature type="region of interest" description="Disordered" evidence="1">
    <location>
        <begin position="220"/>
        <end position="333"/>
    </location>
</feature>
<gene>
    <name evidence="2" type="ORF">V1264_023541</name>
</gene>
<feature type="region of interest" description="Disordered" evidence="1">
    <location>
        <begin position="104"/>
        <end position="123"/>
    </location>
</feature>
<feature type="region of interest" description="Disordered" evidence="1">
    <location>
        <begin position="2181"/>
        <end position="2203"/>
    </location>
</feature>
<feature type="compositionally biased region" description="Basic and acidic residues" evidence="1">
    <location>
        <begin position="414"/>
        <end position="433"/>
    </location>
</feature>
<evidence type="ECO:0000313" key="2">
    <source>
        <dbReference type="EMBL" id="KAK7100622.1"/>
    </source>
</evidence>
<feature type="compositionally biased region" description="Basic and acidic residues" evidence="1">
    <location>
        <begin position="1885"/>
        <end position="1895"/>
    </location>
</feature>
<feature type="compositionally biased region" description="Polar residues" evidence="1">
    <location>
        <begin position="229"/>
        <end position="241"/>
    </location>
</feature>
<organism evidence="2 3">
    <name type="scientific">Littorina saxatilis</name>
    <dbReference type="NCBI Taxonomy" id="31220"/>
    <lineage>
        <taxon>Eukaryota</taxon>
        <taxon>Metazoa</taxon>
        <taxon>Spiralia</taxon>
        <taxon>Lophotrochozoa</taxon>
        <taxon>Mollusca</taxon>
        <taxon>Gastropoda</taxon>
        <taxon>Caenogastropoda</taxon>
        <taxon>Littorinimorpha</taxon>
        <taxon>Littorinoidea</taxon>
        <taxon>Littorinidae</taxon>
        <taxon>Littorina</taxon>
    </lineage>
</organism>
<feature type="compositionally biased region" description="Basic and acidic residues" evidence="1">
    <location>
        <begin position="1912"/>
        <end position="1943"/>
    </location>
</feature>
<feature type="compositionally biased region" description="Basic and acidic residues" evidence="1">
    <location>
        <begin position="257"/>
        <end position="280"/>
    </location>
</feature>
<feature type="compositionally biased region" description="Low complexity" evidence="1">
    <location>
        <begin position="2092"/>
        <end position="2111"/>
    </location>
</feature>
<feature type="region of interest" description="Disordered" evidence="1">
    <location>
        <begin position="1750"/>
        <end position="2114"/>
    </location>
</feature>
<feature type="compositionally biased region" description="Polar residues" evidence="1">
    <location>
        <begin position="489"/>
        <end position="500"/>
    </location>
</feature>
<feature type="compositionally biased region" description="Basic and acidic residues" evidence="1">
    <location>
        <begin position="2033"/>
        <end position="2057"/>
    </location>
</feature>
<feature type="region of interest" description="Disordered" evidence="1">
    <location>
        <begin position="345"/>
        <end position="938"/>
    </location>
</feature>
<feature type="compositionally biased region" description="Polar residues" evidence="1">
    <location>
        <begin position="445"/>
        <end position="463"/>
    </location>
</feature>
<feature type="compositionally biased region" description="Basic and acidic residues" evidence="1">
    <location>
        <begin position="2181"/>
        <end position="2191"/>
    </location>
</feature>
<feature type="region of interest" description="Disordered" evidence="1">
    <location>
        <begin position="1711"/>
        <end position="1735"/>
    </location>
</feature>
<feature type="compositionally biased region" description="Basic and acidic residues" evidence="1">
    <location>
        <begin position="1978"/>
        <end position="2005"/>
    </location>
</feature>
<feature type="compositionally biased region" description="Basic and acidic residues" evidence="1">
    <location>
        <begin position="515"/>
        <end position="592"/>
    </location>
</feature>
<feature type="compositionally biased region" description="Basic and acidic residues" evidence="1">
    <location>
        <begin position="470"/>
        <end position="484"/>
    </location>
</feature>
<feature type="compositionally biased region" description="Basic residues" evidence="1">
    <location>
        <begin position="313"/>
        <end position="322"/>
    </location>
</feature>
<name>A0AAN9GA58_9CAEN</name>
<feature type="compositionally biased region" description="Polar residues" evidence="1">
    <location>
        <begin position="357"/>
        <end position="366"/>
    </location>
</feature>
<dbReference type="SUPFAM" id="SSF52540">
    <property type="entry name" value="P-loop containing nucleoside triphosphate hydrolases"/>
    <property type="match status" value="1"/>
</dbReference>
<keyword evidence="3" id="KW-1185">Reference proteome</keyword>
<sequence>METNDDDDAFRSDVRHSIAKQVRTKSTDKELRLNVKKRKETDAKNGENEVEKGSLEYCERDCKDADVPGQAFAFNRHNGDAFRPRDKERTFNCLSFHTGQATHYTGKKNASHESATKKESSDCTHLQHRQEAVLKTTYSASGVQKKKKEHNRMTVDDTKNLTTHLFGVPIHNELDFSDSQSHAKGQTNVQPHQAQKSPQDVVRAITVNGDENIVTQRETRNEMKEQECPTWTMTGRQSGTPSRPRYFTEDINGAAKQKGEKETPKGVDSLTRERTRESEHVTTSWTMVHVRDKTLDGQTEEKGIQTQHQTKASAKKTGRKGRNPQEQSGQCMTYEECRYPTLTQRDAAHPSEDSVSRTKNSPTGTHTQKKYAEPLGQAKNESHHNYPKKQTSIVQDTEESIQKERDSALSASGHSEKDATQRTETSHGDRNTDPRQFPKGKDTIVVTTSQKQRKSSSGQNQHTVAWVNNGRDKRENAALDYVKEHSKKSTSAVNSANSDKITAHNAPEKTNANDALEKTKGQDTSEIKRMNDASDKTRVQDTSEKTRAQDSSEKTRAQDASEKTRAQDASEKTRAQDASEKTRAQDASEKTRAQVASEKTRAQNASEKTRAQDASEKTRAQDASEKTRTHDASDKARAQNTSDKTRAQDTSDKTRVQGTSEKTRAQDTSDKTRVQDTSDKTRVQDTSDKTRVQGTSDKTRVQDTSDKTRVQDTSDKTRVQDTSDKTRVQDTSDKTRVQDTSDKTRVQDTSDKTRVQDTSDKTRVQDTSDKTRVQDTSDKTRVQDTSDKTRVQDTSDKTRVQDTSDKTRVQDTSDKTRVQGTSDKTRAQDTSDKTRVQGTSEKTRAQDTSDKTRVQDTSDKKRVQDTSEKTKALDTSDKKRAQESSDKTRVQDASDGEKANNTSEKLKVSAAPEKLDSNDSPIRPASTEQSPKKTRTKEIQGNTLTIHLASRKPRTCEENSKQAMFHADKVLPTQHGTSGDTKTDKIMLDLEHQQERGTSSQSVDATARKVTKRKADSSNLPTAKQAMEREMHDFLVKTFPGLHKQTYFVPPILFNVAKRAWATQFHGCFTSELTPQSNVRADEARERILKCLQELSTIMTCFVMSGVIFDEYLNKRTRLPTDKPGEKPHIPFPKPGDLASQYRRGEIDVMIFHKSYGIIIIDVKAVGDTFDEMSVNESEKLDLIIKVLEKVLALIRKEREVILHLVSDIPCTIPVSAMLVLPNLSRSLLKDALDLQPVLREELATALRTTRRVEDVCLCADDLPAKHQAMTDENARNFAQCWKQQFPDKEQIIDDGVYEQIIGRFCGPFSSVTVWTSEQQRAIVRTLGQAVHETGRRFTAAVLFPQHIEVLDSIDKYVYINGSPGSGKTMVLTVKGLQWVKAGSYVCVLTIEAGTSPVSLIIHQQIVDALHREEDTSGSGKIDTDSLSNDTDDVKTSFQHLVNRLKQRADGRLICLIVDEIDVADFPAIEQIIDQLPECRIWCAGIWAANGLQSFVLKQLPISFRCPPAVQTILQLTEPSARKAKPSLTSDVTSPTLYTYVTDCTQIDECPLPTTGVRPMLMSHANHGSGTILDCSLCGDVLAAYLKDNLRVGTDIPANDILIVTADTQRLSSSQNVAVFRFVKALQKQGMEVNIIARYSGNELAFPLEAKITLTSYELVAGLERKVVVFLPGGTPASVGAENEVSKVCYNDGAAIATCAEFTGSNAKCHPMEIDDKPEGDVSKSEIFTGQSTQQLSKKVMEEIAVVNKERKANTEGGNKSFDPYGGDDEEKGKGQTGDRTTLHKEGYKLQPTEIVPSPNRNEHNHSCSNTDDSKEISSSPSPAKEEQSSQGTSQIEKHKGAHVRKGSLLQRPALESFEHQTGSTDKKRKSRGKNTRKGKSSKHGNHDKSHKENIYDLMILNPSEGEDDENEKGYDRNTSDSSEEKREGAEDRKHSFAKEEHSSQGTGQTKKHKSAHLKKGSASPRDALGSLENQKGSTDKKSRGKNTHEGKSSKRGNLFDESHRKNSTSEIDQENVYDLKKLNPSDGEDDQNDKSCDHNTSHSLEEKREGAEDKTLSEATSSKGRIKEKNITDNCREENKTEHVASTNSERTTAYASRARQTSSSTTQDQMHVPTPGAAALSLTPDIRTCLTADDDVGFRTVRSSQPSRQECSSASISEGTISSLEQGIKEVQVNAYAEDRTETEADLDARASANRPVKERQMRSYDSRLHEAVNQLSVSNRECMWYAVSCARAHVVIFHFPQN</sequence>
<feature type="compositionally biased region" description="Polar residues" evidence="1">
    <location>
        <begin position="178"/>
        <end position="198"/>
    </location>
</feature>
<feature type="region of interest" description="Disordered" evidence="1">
    <location>
        <begin position="178"/>
        <end position="199"/>
    </location>
</feature>
<feature type="compositionally biased region" description="Basic residues" evidence="1">
    <location>
        <begin position="1867"/>
        <end position="1884"/>
    </location>
</feature>